<organism evidence="3 4">
    <name type="scientific">Kocuria soli</name>
    <dbReference type="NCBI Taxonomy" id="2485125"/>
    <lineage>
        <taxon>Bacteria</taxon>
        <taxon>Bacillati</taxon>
        <taxon>Actinomycetota</taxon>
        <taxon>Actinomycetes</taxon>
        <taxon>Micrococcales</taxon>
        <taxon>Micrococcaceae</taxon>
        <taxon>Kocuria</taxon>
    </lineage>
</organism>
<comment type="caution">
    <text evidence="3">The sequence shown here is derived from an EMBL/GenBank/DDBJ whole genome shotgun (WGS) entry which is preliminary data.</text>
</comment>
<evidence type="ECO:0000313" key="4">
    <source>
        <dbReference type="Proteomes" id="UP000270616"/>
    </source>
</evidence>
<dbReference type="RefSeq" id="WP_123825150.1">
    <property type="nucleotide sequence ID" value="NZ_RKMF01000007.1"/>
</dbReference>
<name>A0A3N3ZQE1_9MICC</name>
<feature type="transmembrane region" description="Helical" evidence="2">
    <location>
        <begin position="83"/>
        <end position="103"/>
    </location>
</feature>
<keyword evidence="4" id="KW-1185">Reference proteome</keyword>
<feature type="transmembrane region" description="Helical" evidence="2">
    <location>
        <begin position="55"/>
        <end position="76"/>
    </location>
</feature>
<evidence type="ECO:0000256" key="2">
    <source>
        <dbReference type="SAM" id="Phobius"/>
    </source>
</evidence>
<keyword evidence="2" id="KW-1133">Transmembrane helix</keyword>
<feature type="region of interest" description="Disordered" evidence="1">
    <location>
        <begin position="1"/>
        <end position="32"/>
    </location>
</feature>
<reference evidence="3 4" key="1">
    <citation type="submission" date="2018-10" db="EMBL/GenBank/DDBJ databases">
        <title>Kocuria sp. M5W7-7, whole genome shotgun sequence.</title>
        <authorList>
            <person name="Tuo L."/>
        </authorList>
    </citation>
    <scope>NUCLEOTIDE SEQUENCE [LARGE SCALE GENOMIC DNA]</scope>
    <source>
        <strain evidence="3 4">M5W7-7</strain>
    </source>
</reference>
<keyword evidence="2" id="KW-0472">Membrane</keyword>
<proteinExistence type="predicted"/>
<sequence length="174" mass="19212">MSFSNNPASNNPPSNYPPQEPSRPLNHAESPGAADPALARQAAWRFSARNKNNSAAWIMWALAPFVVGVQIHDFYLGSIGRGLIKIGLMVLGWGLFMVGYVSWIVSIPTTGYSDEVPPPGPLFLTGIIVSILCFLALLVWWIVDAFRMTRRIEAQNDKTRQQIAGELGIDPWSF</sequence>
<protein>
    <submittedName>
        <fullName evidence="3">TM2 domain-containing protein</fullName>
    </submittedName>
</protein>
<keyword evidence="2" id="KW-0812">Transmembrane</keyword>
<evidence type="ECO:0000313" key="3">
    <source>
        <dbReference type="EMBL" id="ROZ63351.1"/>
    </source>
</evidence>
<feature type="compositionally biased region" description="Low complexity" evidence="1">
    <location>
        <begin position="1"/>
        <end position="13"/>
    </location>
</feature>
<dbReference type="AlphaFoldDB" id="A0A3N3ZQE1"/>
<evidence type="ECO:0000256" key="1">
    <source>
        <dbReference type="SAM" id="MobiDB-lite"/>
    </source>
</evidence>
<dbReference type="Proteomes" id="UP000270616">
    <property type="component" value="Unassembled WGS sequence"/>
</dbReference>
<accession>A0A3N3ZQE1</accession>
<dbReference type="OrthoDB" id="4879442at2"/>
<dbReference type="EMBL" id="RKMF01000007">
    <property type="protein sequence ID" value="ROZ63351.1"/>
    <property type="molecule type" value="Genomic_DNA"/>
</dbReference>
<feature type="transmembrane region" description="Helical" evidence="2">
    <location>
        <begin position="123"/>
        <end position="143"/>
    </location>
</feature>
<gene>
    <name evidence="3" type="ORF">EDL96_07395</name>
</gene>